<evidence type="ECO:0000256" key="1">
    <source>
        <dbReference type="ARBA" id="ARBA00004141"/>
    </source>
</evidence>
<comment type="subcellular location">
    <subcellularLocation>
        <location evidence="1">Membrane</location>
        <topology evidence="1">Multi-pass membrane protein</topology>
    </subcellularLocation>
</comment>
<dbReference type="InterPro" id="IPR050638">
    <property type="entry name" value="AA-Vitamin_Transporters"/>
</dbReference>
<feature type="transmembrane region" description="Helical" evidence="6">
    <location>
        <begin position="188"/>
        <end position="210"/>
    </location>
</feature>
<name>G8TT82_SULAD</name>
<feature type="transmembrane region" description="Helical" evidence="6">
    <location>
        <begin position="135"/>
        <end position="151"/>
    </location>
</feature>
<dbReference type="Proteomes" id="UP000005439">
    <property type="component" value="Chromosome"/>
</dbReference>
<feature type="transmembrane region" description="Helical" evidence="6">
    <location>
        <begin position="47"/>
        <end position="64"/>
    </location>
</feature>
<dbReference type="HOGENOM" id="CLU_033863_4_1_9"/>
<dbReference type="GO" id="GO:0016020">
    <property type="term" value="C:membrane"/>
    <property type="evidence" value="ECO:0007669"/>
    <property type="project" value="UniProtKB-SubCell"/>
</dbReference>
<sequence length="307" mass="32411">MQPSQADRDPPVPRTRPSSIVWLVLMNLIWAIGYPMTTVALHEGMPPSLLAVVRLVGAFLMLWPQLRGLHHLSGKLWGFSAAMGVTGFTLPMWLQIRGIGGTDAAIGAISVALEPLLTVLLAAQITGQRVHRGQQVALGLAILGSWILTGAPRPGHLTHISADLALILAVICYAIYNIYSPRLTQAIAVGPAAALSYGFGAMGAVGLWIVGGAPVPAHVTPALLTSVGFLTVFGTGIAYWLWLLVVSRESMTLSALFLFIQPLLGAFLSVFLGQTRLSLSLVIGGLLVLGAMFIGQDAPLSSRPTSD</sequence>
<dbReference type="KEGG" id="sap:Sulac_3336"/>
<dbReference type="AlphaFoldDB" id="G8TT82"/>
<feature type="transmembrane region" description="Helical" evidence="6">
    <location>
        <begin position="222"/>
        <end position="246"/>
    </location>
</feature>
<evidence type="ECO:0000256" key="5">
    <source>
        <dbReference type="ARBA" id="ARBA00023136"/>
    </source>
</evidence>
<evidence type="ECO:0000256" key="4">
    <source>
        <dbReference type="ARBA" id="ARBA00022989"/>
    </source>
</evidence>
<dbReference type="Pfam" id="PF00892">
    <property type="entry name" value="EamA"/>
    <property type="match status" value="2"/>
</dbReference>
<feature type="transmembrane region" description="Helical" evidence="6">
    <location>
        <begin position="277"/>
        <end position="295"/>
    </location>
</feature>
<dbReference type="PANTHER" id="PTHR32322">
    <property type="entry name" value="INNER MEMBRANE TRANSPORTER"/>
    <property type="match status" value="1"/>
</dbReference>
<protein>
    <recommendedName>
        <fullName evidence="7">EamA domain-containing protein</fullName>
    </recommendedName>
</protein>
<feature type="transmembrane region" description="Helical" evidence="6">
    <location>
        <begin position="157"/>
        <end position="176"/>
    </location>
</feature>
<feature type="transmembrane region" description="Helical" evidence="6">
    <location>
        <begin position="253"/>
        <end position="271"/>
    </location>
</feature>
<evidence type="ECO:0000313" key="8">
    <source>
        <dbReference type="EMBL" id="AEW06782.1"/>
    </source>
</evidence>
<organism evidence="8 9">
    <name type="scientific">Sulfobacillus acidophilus (strain ATCC 700253 / DSM 10332 / NAL)</name>
    <dbReference type="NCBI Taxonomy" id="679936"/>
    <lineage>
        <taxon>Bacteria</taxon>
        <taxon>Bacillati</taxon>
        <taxon>Bacillota</taxon>
        <taxon>Clostridia</taxon>
        <taxon>Eubacteriales</taxon>
        <taxon>Clostridiales Family XVII. Incertae Sedis</taxon>
        <taxon>Sulfobacillus</taxon>
    </lineage>
</organism>
<dbReference type="PATRIC" id="fig|679936.5.peg.3453"/>
<feature type="transmembrane region" description="Helical" evidence="6">
    <location>
        <begin position="20"/>
        <end position="41"/>
    </location>
</feature>
<keyword evidence="9" id="KW-1185">Reference proteome</keyword>
<evidence type="ECO:0000256" key="2">
    <source>
        <dbReference type="ARBA" id="ARBA00007362"/>
    </source>
</evidence>
<dbReference type="InterPro" id="IPR037185">
    <property type="entry name" value="EmrE-like"/>
</dbReference>
<keyword evidence="5 6" id="KW-0472">Membrane</keyword>
<feature type="domain" description="EamA" evidence="7">
    <location>
        <begin position="161"/>
        <end position="294"/>
    </location>
</feature>
<keyword evidence="3 6" id="KW-0812">Transmembrane</keyword>
<dbReference type="SUPFAM" id="SSF103481">
    <property type="entry name" value="Multidrug resistance efflux transporter EmrE"/>
    <property type="match status" value="2"/>
</dbReference>
<accession>G8TT82</accession>
<feature type="transmembrane region" description="Helical" evidence="6">
    <location>
        <begin position="106"/>
        <end position="123"/>
    </location>
</feature>
<dbReference type="InterPro" id="IPR000620">
    <property type="entry name" value="EamA_dom"/>
</dbReference>
<evidence type="ECO:0000256" key="3">
    <source>
        <dbReference type="ARBA" id="ARBA00022692"/>
    </source>
</evidence>
<proteinExistence type="inferred from homology"/>
<feature type="domain" description="EamA" evidence="7">
    <location>
        <begin position="19"/>
        <end position="149"/>
    </location>
</feature>
<dbReference type="STRING" id="679936.Sulac_3336"/>
<comment type="similarity">
    <text evidence="2">Belongs to the EamA transporter family.</text>
</comment>
<dbReference type="PANTHER" id="PTHR32322:SF2">
    <property type="entry name" value="EAMA DOMAIN-CONTAINING PROTEIN"/>
    <property type="match status" value="1"/>
</dbReference>
<evidence type="ECO:0000313" key="9">
    <source>
        <dbReference type="Proteomes" id="UP000005439"/>
    </source>
</evidence>
<dbReference type="EMBL" id="CP003179">
    <property type="protein sequence ID" value="AEW06782.1"/>
    <property type="molecule type" value="Genomic_DNA"/>
</dbReference>
<evidence type="ECO:0000256" key="6">
    <source>
        <dbReference type="SAM" id="Phobius"/>
    </source>
</evidence>
<evidence type="ECO:0000259" key="7">
    <source>
        <dbReference type="Pfam" id="PF00892"/>
    </source>
</evidence>
<gene>
    <name evidence="8" type="ordered locus">Sulac_3336</name>
</gene>
<feature type="transmembrane region" description="Helical" evidence="6">
    <location>
        <begin position="76"/>
        <end position="94"/>
    </location>
</feature>
<keyword evidence="4 6" id="KW-1133">Transmembrane helix</keyword>
<reference evidence="9" key="1">
    <citation type="submission" date="2011-12" db="EMBL/GenBank/DDBJ databases">
        <title>The complete genome of chromosome of Sulfobacillus acidophilus DSM 10332.</title>
        <authorList>
            <person name="Lucas S."/>
            <person name="Han J."/>
            <person name="Lapidus A."/>
            <person name="Bruce D."/>
            <person name="Goodwin L."/>
            <person name="Pitluck S."/>
            <person name="Peters L."/>
            <person name="Kyrpides N."/>
            <person name="Mavromatis K."/>
            <person name="Ivanova N."/>
            <person name="Mikhailova N."/>
            <person name="Chertkov O."/>
            <person name="Saunders E."/>
            <person name="Detter J.C."/>
            <person name="Tapia R."/>
            <person name="Han C."/>
            <person name="Land M."/>
            <person name="Hauser L."/>
            <person name="Markowitz V."/>
            <person name="Cheng J.-F."/>
            <person name="Hugenholtz P."/>
            <person name="Woyke T."/>
            <person name="Wu D."/>
            <person name="Pukall R."/>
            <person name="Gehrich-Schroeter G."/>
            <person name="Schneider S."/>
            <person name="Klenk H.-P."/>
            <person name="Eisen J.A."/>
        </authorList>
    </citation>
    <scope>NUCLEOTIDE SEQUENCE [LARGE SCALE GENOMIC DNA]</scope>
    <source>
        <strain evidence="9">ATCC 700253 / DSM 10332 / NAL</strain>
    </source>
</reference>
<reference evidence="8 9" key="2">
    <citation type="journal article" date="2012" name="Stand. Genomic Sci.">
        <title>Complete genome sequence of the moderately thermophilic mineral-sulfide-oxidizing firmicute Sulfobacillus acidophilus type strain (NAL(T)).</title>
        <authorList>
            <person name="Anderson I."/>
            <person name="Chertkov O."/>
            <person name="Chen A."/>
            <person name="Saunders E."/>
            <person name="Lapidus A."/>
            <person name="Nolan M."/>
            <person name="Lucas S."/>
            <person name="Hammon N."/>
            <person name="Deshpande S."/>
            <person name="Cheng J.F."/>
            <person name="Han C."/>
            <person name="Tapia R."/>
            <person name="Goodwin L.A."/>
            <person name="Pitluck S."/>
            <person name="Liolios K."/>
            <person name="Pagani I."/>
            <person name="Ivanova N."/>
            <person name="Mikhailova N."/>
            <person name="Pati A."/>
            <person name="Palaniappan K."/>
            <person name="Land M."/>
            <person name="Pan C."/>
            <person name="Rohde M."/>
            <person name="Pukall R."/>
            <person name="Goker M."/>
            <person name="Detter J.C."/>
            <person name="Woyke T."/>
            <person name="Bristow J."/>
            <person name="Eisen J.A."/>
            <person name="Markowitz V."/>
            <person name="Hugenholtz P."/>
            <person name="Kyrpides N.C."/>
            <person name="Klenk H.P."/>
            <person name="Mavromatis K."/>
        </authorList>
    </citation>
    <scope>NUCLEOTIDE SEQUENCE [LARGE SCALE GENOMIC DNA]</scope>
    <source>
        <strain evidence="9">ATCC 700253 / DSM 10332 / NAL</strain>
    </source>
</reference>